<evidence type="ECO:0000313" key="2">
    <source>
        <dbReference type="EMBL" id="MPV85979.1"/>
    </source>
</evidence>
<accession>A0A6N7EX36</accession>
<dbReference type="FunCoup" id="A0A6N7EX36">
    <property type="interactions" value="105"/>
</dbReference>
<dbReference type="PANTHER" id="PTHR33303:SF2">
    <property type="entry name" value="COA-BINDING DOMAIN-CONTAINING PROTEIN"/>
    <property type="match status" value="1"/>
</dbReference>
<dbReference type="InParanoid" id="A0A6N7EX36"/>
<dbReference type="Gene3D" id="3.40.50.720">
    <property type="entry name" value="NAD(P)-binding Rossmann-like Domain"/>
    <property type="match status" value="1"/>
</dbReference>
<dbReference type="RefSeq" id="WP_152809784.1">
    <property type="nucleotide sequence ID" value="NZ_WHNW01000004.1"/>
</dbReference>
<evidence type="ECO:0000313" key="3">
    <source>
        <dbReference type="Proteomes" id="UP000471298"/>
    </source>
</evidence>
<reference evidence="2 3" key="1">
    <citation type="submission" date="2019-10" db="EMBL/GenBank/DDBJ databases">
        <title>Cardiobacteriales fam. a chemoheterotrophic member of the order Cardiobacteriales, and proposal of Cardiobacteriales fam. nov.</title>
        <authorList>
            <person name="Wang C."/>
        </authorList>
    </citation>
    <scope>NUCLEOTIDE SEQUENCE [LARGE SCALE GENOMIC DNA]</scope>
    <source>
        <strain evidence="2 3">ML27</strain>
    </source>
</reference>
<dbReference type="AlphaFoldDB" id="A0A6N7EX36"/>
<sequence length="131" mass="14270">MKTRDDLFSTSQTIAIVGLSDNPERDSYKVAQYMQNAGYRIIPVNPKLTHLLGETAYASLSDIPISVDIVNIFRRSDAVPPIVDEAIAIGAKTIWMQLGVSHESAADKAKAQGLSVIMDKCIKIEHAALES</sequence>
<feature type="domain" description="CoA-binding" evidence="1">
    <location>
        <begin position="7"/>
        <end position="100"/>
    </location>
</feature>
<dbReference type="InterPro" id="IPR003781">
    <property type="entry name" value="CoA-bd"/>
</dbReference>
<proteinExistence type="predicted"/>
<dbReference type="PANTHER" id="PTHR33303">
    <property type="entry name" value="CYTOPLASMIC PROTEIN-RELATED"/>
    <property type="match status" value="1"/>
</dbReference>
<dbReference type="SMART" id="SM00881">
    <property type="entry name" value="CoA_binding"/>
    <property type="match status" value="1"/>
</dbReference>
<organism evidence="2 3">
    <name type="scientific">Ostreibacterium oceani</name>
    <dbReference type="NCBI Taxonomy" id="2654998"/>
    <lineage>
        <taxon>Bacteria</taxon>
        <taxon>Pseudomonadati</taxon>
        <taxon>Pseudomonadota</taxon>
        <taxon>Gammaproteobacteria</taxon>
        <taxon>Cardiobacteriales</taxon>
        <taxon>Ostreibacteriaceae</taxon>
        <taxon>Ostreibacterium</taxon>
    </lineage>
</organism>
<dbReference type="SUPFAM" id="SSF51735">
    <property type="entry name" value="NAD(P)-binding Rossmann-fold domains"/>
    <property type="match status" value="1"/>
</dbReference>
<dbReference type="Pfam" id="PF13380">
    <property type="entry name" value="CoA_binding_2"/>
    <property type="match status" value="1"/>
</dbReference>
<keyword evidence="3" id="KW-1185">Reference proteome</keyword>
<evidence type="ECO:0000259" key="1">
    <source>
        <dbReference type="SMART" id="SM00881"/>
    </source>
</evidence>
<dbReference type="Proteomes" id="UP000471298">
    <property type="component" value="Unassembled WGS sequence"/>
</dbReference>
<dbReference type="EMBL" id="WHNW01000004">
    <property type="protein sequence ID" value="MPV85979.1"/>
    <property type="molecule type" value="Genomic_DNA"/>
</dbReference>
<gene>
    <name evidence="2" type="ORF">GCU85_04430</name>
</gene>
<dbReference type="InterPro" id="IPR036291">
    <property type="entry name" value="NAD(P)-bd_dom_sf"/>
</dbReference>
<name>A0A6N7EX36_9GAMM</name>
<comment type="caution">
    <text evidence="2">The sequence shown here is derived from an EMBL/GenBank/DDBJ whole genome shotgun (WGS) entry which is preliminary data.</text>
</comment>
<protein>
    <submittedName>
        <fullName evidence="2">CoA-binding protein</fullName>
    </submittedName>
</protein>